<comment type="caution">
    <text evidence="3">The sequence shown here is derived from an EMBL/GenBank/DDBJ whole genome shotgun (WGS) entry which is preliminary data.</text>
</comment>
<protein>
    <submittedName>
        <fullName evidence="3">DUF5135 domain-containing protein</fullName>
    </submittedName>
</protein>
<proteinExistence type="predicted"/>
<accession>A0A9P3Q4I6</accession>
<keyword evidence="1" id="KW-0472">Membrane</keyword>
<dbReference type="EMBL" id="BRZI01000006">
    <property type="protein sequence ID" value="GLD29546.1"/>
    <property type="molecule type" value="Genomic_DNA"/>
</dbReference>
<dbReference type="AlphaFoldDB" id="A0A9P3Q4I6"/>
<keyword evidence="1" id="KW-0812">Transmembrane</keyword>
<evidence type="ECO:0000313" key="2">
    <source>
        <dbReference type="EMBL" id="GLB81081.1"/>
    </source>
</evidence>
<feature type="transmembrane region" description="Helical" evidence="1">
    <location>
        <begin position="74"/>
        <end position="100"/>
    </location>
</feature>
<feature type="transmembrane region" description="Helical" evidence="1">
    <location>
        <begin position="170"/>
        <end position="189"/>
    </location>
</feature>
<evidence type="ECO:0000313" key="3">
    <source>
        <dbReference type="EMBL" id="GLD29546.1"/>
    </source>
</evidence>
<dbReference type="Pfam" id="PF17198">
    <property type="entry name" value="AveC_like"/>
    <property type="match status" value="1"/>
</dbReference>
<name>A0A9P3Q4I6_9MYCO</name>
<organism evidence="3 4">
    <name type="scientific">Mycobacterium kiyosense</name>
    <dbReference type="NCBI Taxonomy" id="2871094"/>
    <lineage>
        <taxon>Bacteria</taxon>
        <taxon>Bacillati</taxon>
        <taxon>Actinomycetota</taxon>
        <taxon>Actinomycetes</taxon>
        <taxon>Mycobacteriales</taxon>
        <taxon>Mycobacteriaceae</taxon>
        <taxon>Mycobacterium</taxon>
    </lineage>
</organism>
<dbReference type="Proteomes" id="UP001064782">
    <property type="component" value="Unassembled WGS sequence"/>
</dbReference>
<feature type="transmembrane region" description="Helical" evidence="1">
    <location>
        <begin position="292"/>
        <end position="312"/>
    </location>
</feature>
<dbReference type="Proteomes" id="UP001165663">
    <property type="component" value="Unassembled WGS sequence"/>
</dbReference>
<keyword evidence="1" id="KW-1133">Transmembrane helix</keyword>
<evidence type="ECO:0000313" key="4">
    <source>
        <dbReference type="Proteomes" id="UP001064782"/>
    </source>
</evidence>
<keyword evidence="4" id="KW-1185">Reference proteome</keyword>
<feature type="transmembrane region" description="Helical" evidence="1">
    <location>
        <begin position="112"/>
        <end position="134"/>
    </location>
</feature>
<dbReference type="EMBL" id="BRXE01000001">
    <property type="protein sequence ID" value="GLB81081.1"/>
    <property type="molecule type" value="Genomic_DNA"/>
</dbReference>
<feature type="transmembrane region" description="Helical" evidence="1">
    <location>
        <begin position="33"/>
        <end position="54"/>
    </location>
</feature>
<dbReference type="InterPro" id="IPR033459">
    <property type="entry name" value="AveC-like"/>
</dbReference>
<feature type="transmembrane region" description="Helical" evidence="1">
    <location>
        <begin position="244"/>
        <end position="263"/>
    </location>
</feature>
<sequence>MVIAVVSESTLHRSGPRRGATAVEPSRSGGVTVWAAIAVVWLLIAVQALVRWMASSDFAPAPLDGHDQMPAWNVVALRIFEGLSMALLVYLVWAYVVTPWRRTGALSLDGKFVLGGMAAFVADAFLNCYTYLFAWNAHNVNMGVWTAYLPFHNPAASSRYAESLLWGPPMYVYFCAGVAVVGCPAYFALRSRFPHQSNVALLSIIFAGEFVFDFVVENLAIRLTHGYSFAQTYGPLTLWAGSQFQFPLYESFLVATLGLFYTWMRIQAVSSPDGLSPVERGFERWRPSLQPMVRTLAVIGFCCAATILIYHLPFNWLGIVGASHAHLPSYLLPG</sequence>
<evidence type="ECO:0000256" key="1">
    <source>
        <dbReference type="SAM" id="Phobius"/>
    </source>
</evidence>
<feature type="transmembrane region" description="Helical" evidence="1">
    <location>
        <begin position="201"/>
        <end position="224"/>
    </location>
</feature>
<gene>
    <name evidence="3" type="ORF">Mkiyose1413_14290</name>
    <name evidence="2" type="ORF">SRL2020028_03370</name>
</gene>
<reference evidence="3" key="1">
    <citation type="submission" date="2022-08" db="EMBL/GenBank/DDBJ databases">
        <title>Mycobacterium kiyosense sp. nov., scotochromogenic slow-glowing species isolated from respiratory specimens.</title>
        <authorList>
            <person name="Fukano H."/>
            <person name="Kazumi Y."/>
            <person name="Sakagami N."/>
            <person name="Ato M."/>
            <person name="Mitarai S."/>
            <person name="Hoshino Y."/>
        </authorList>
    </citation>
    <scope>NUCLEOTIDE SEQUENCE</scope>
    <source>
        <strain evidence="3">1413</strain>
        <strain evidence="2">SRL2020-028</strain>
    </source>
</reference>